<dbReference type="Proteomes" id="UP001164797">
    <property type="component" value="Segment"/>
</dbReference>
<keyword evidence="1" id="KW-0472">Membrane</keyword>
<evidence type="ECO:0000313" key="2">
    <source>
        <dbReference type="EMBL" id="UYL87155.1"/>
    </source>
</evidence>
<name>A0A9X9K521_9CAUD</name>
<evidence type="ECO:0000313" key="3">
    <source>
        <dbReference type="Proteomes" id="UP001164797"/>
    </source>
</evidence>
<gene>
    <name evidence="2" type="primary">34</name>
    <name evidence="2" type="ORF">SEA_OSCARSO_34</name>
</gene>
<sequence length="77" mass="7812">MTDPNTPAPAVPPIVRTIAYVVLVLVAAVELFFVATASIFFGDAGGSVLTVISAFSAAVGLVAGAFGVFYRPTGPRV</sequence>
<keyword evidence="1" id="KW-0812">Transmembrane</keyword>
<organism evidence="2 3">
    <name type="scientific">Microbacterium phage OscarSo</name>
    <dbReference type="NCBI Taxonomy" id="2985324"/>
    <lineage>
        <taxon>Viruses</taxon>
        <taxon>Duplodnaviria</taxon>
        <taxon>Heunggongvirae</taxon>
        <taxon>Uroviricota</taxon>
        <taxon>Caudoviricetes</taxon>
        <taxon>Oscarsovirus</taxon>
        <taxon>Oscarsovirus oscarso</taxon>
    </lineage>
</organism>
<dbReference type="EMBL" id="OP434449">
    <property type="protein sequence ID" value="UYL87155.1"/>
    <property type="molecule type" value="Genomic_DNA"/>
</dbReference>
<accession>A0A9X9K521</accession>
<dbReference type="GeneID" id="80019598"/>
<keyword evidence="1" id="KW-1133">Transmembrane helix</keyword>
<dbReference type="RefSeq" id="YP_010754992.1">
    <property type="nucleotide sequence ID" value="NC_073466.1"/>
</dbReference>
<dbReference type="KEGG" id="vg:80019598"/>
<keyword evidence="3" id="KW-1185">Reference proteome</keyword>
<feature type="transmembrane region" description="Helical" evidence="1">
    <location>
        <begin position="20"/>
        <end position="41"/>
    </location>
</feature>
<feature type="transmembrane region" description="Helical" evidence="1">
    <location>
        <begin position="48"/>
        <end position="70"/>
    </location>
</feature>
<proteinExistence type="predicted"/>
<protein>
    <submittedName>
        <fullName evidence="2">Holin</fullName>
    </submittedName>
</protein>
<evidence type="ECO:0000256" key="1">
    <source>
        <dbReference type="SAM" id="Phobius"/>
    </source>
</evidence>
<reference evidence="2" key="1">
    <citation type="submission" date="2022-09" db="EMBL/GenBank/DDBJ databases">
        <authorList>
            <person name="Washington J.M."/>
            <person name="Situmorang M.A."/>
            <person name="Garlena R.A."/>
            <person name="Russell D.A."/>
            <person name="Jacobs-Sera D."/>
            <person name="Hatfull G.F."/>
        </authorList>
    </citation>
    <scope>NUCLEOTIDE SEQUENCE</scope>
</reference>